<comment type="similarity">
    <text evidence="1">Belongs to the F420H(2)-dependent quinone reductase family.</text>
</comment>
<protein>
    <submittedName>
        <fullName evidence="3">Nitroreductase family deazaflavin-dependent oxidoreductase</fullName>
    </submittedName>
</protein>
<accession>A0ABP8LDG7</accession>
<gene>
    <name evidence="3" type="ORF">GCM10023169_26190</name>
</gene>
<dbReference type="InterPro" id="IPR012349">
    <property type="entry name" value="Split_barrel_FMN-bd"/>
</dbReference>
<comment type="caution">
    <text evidence="3">The sequence shown here is derived from an EMBL/GenBank/DDBJ whole genome shotgun (WGS) entry which is preliminary data.</text>
</comment>
<evidence type="ECO:0000313" key="3">
    <source>
        <dbReference type="EMBL" id="GAA4426892.1"/>
    </source>
</evidence>
<name>A0ABP8LDG7_9MICO</name>
<dbReference type="RefSeq" id="WP_345216704.1">
    <property type="nucleotide sequence ID" value="NZ_BAABGN010000011.1"/>
</dbReference>
<dbReference type="Gene3D" id="2.30.110.10">
    <property type="entry name" value="Electron Transport, Fmn-binding Protein, Chain A"/>
    <property type="match status" value="1"/>
</dbReference>
<dbReference type="InterPro" id="IPR004378">
    <property type="entry name" value="F420H2_quin_Rdtase"/>
</dbReference>
<keyword evidence="4" id="KW-1185">Reference proteome</keyword>
<dbReference type="PANTHER" id="PTHR39428">
    <property type="entry name" value="F420H(2)-DEPENDENT QUINONE REDUCTASE RV1261C"/>
    <property type="match status" value="1"/>
</dbReference>
<dbReference type="Pfam" id="PF04075">
    <property type="entry name" value="F420H2_quin_red"/>
    <property type="match status" value="1"/>
</dbReference>
<dbReference type="Proteomes" id="UP001500622">
    <property type="component" value="Unassembled WGS sequence"/>
</dbReference>
<reference evidence="4" key="1">
    <citation type="journal article" date="2019" name="Int. J. Syst. Evol. Microbiol.">
        <title>The Global Catalogue of Microorganisms (GCM) 10K type strain sequencing project: providing services to taxonomists for standard genome sequencing and annotation.</title>
        <authorList>
            <consortium name="The Broad Institute Genomics Platform"/>
            <consortium name="The Broad Institute Genome Sequencing Center for Infectious Disease"/>
            <person name="Wu L."/>
            <person name="Ma J."/>
        </authorList>
    </citation>
    <scope>NUCLEOTIDE SEQUENCE [LARGE SCALE GENOMIC DNA]</scope>
    <source>
        <strain evidence="4">JCM 17810</strain>
    </source>
</reference>
<evidence type="ECO:0000313" key="4">
    <source>
        <dbReference type="Proteomes" id="UP001500622"/>
    </source>
</evidence>
<proteinExistence type="inferred from homology"/>
<evidence type="ECO:0000256" key="1">
    <source>
        <dbReference type="ARBA" id="ARBA00008710"/>
    </source>
</evidence>
<dbReference type="EMBL" id="BAABGN010000011">
    <property type="protein sequence ID" value="GAA4426892.1"/>
    <property type="molecule type" value="Genomic_DNA"/>
</dbReference>
<organism evidence="3 4">
    <name type="scientific">Georgenia halophila</name>
    <dbReference type="NCBI Taxonomy" id="620889"/>
    <lineage>
        <taxon>Bacteria</taxon>
        <taxon>Bacillati</taxon>
        <taxon>Actinomycetota</taxon>
        <taxon>Actinomycetes</taxon>
        <taxon>Micrococcales</taxon>
        <taxon>Bogoriellaceae</taxon>
        <taxon>Georgenia</taxon>
    </lineage>
</organism>
<comment type="catalytic activity">
    <reaction evidence="2">
        <text>oxidized coenzyme F420-(gamma-L-Glu)(n) + a quinol + H(+) = reduced coenzyme F420-(gamma-L-Glu)(n) + a quinone</text>
        <dbReference type="Rhea" id="RHEA:39663"/>
        <dbReference type="Rhea" id="RHEA-COMP:12939"/>
        <dbReference type="Rhea" id="RHEA-COMP:14378"/>
        <dbReference type="ChEBI" id="CHEBI:15378"/>
        <dbReference type="ChEBI" id="CHEBI:24646"/>
        <dbReference type="ChEBI" id="CHEBI:132124"/>
        <dbReference type="ChEBI" id="CHEBI:133980"/>
        <dbReference type="ChEBI" id="CHEBI:139511"/>
    </reaction>
</comment>
<evidence type="ECO:0000256" key="2">
    <source>
        <dbReference type="ARBA" id="ARBA00049106"/>
    </source>
</evidence>
<dbReference type="NCBIfam" id="TIGR00026">
    <property type="entry name" value="hi_GC_TIGR00026"/>
    <property type="match status" value="1"/>
</dbReference>
<dbReference type="PANTHER" id="PTHR39428:SF1">
    <property type="entry name" value="F420H(2)-DEPENDENT QUINONE REDUCTASE RV1261C"/>
    <property type="match status" value="1"/>
</dbReference>
<sequence>MTEFNDRVIAEFRAQDGQVGAWGTNLVLIHHRGARSGTERVNPAMSLRDGDSWLVVGSAMGAPRDPAWTINLRAHPDVEIEAVVDGALAAVPVRAFELAGKEREAAFARFVEMAPAFGRYQSKAPRLLPVIRLARRAESRSDGPH</sequence>